<keyword evidence="2" id="KW-0274">FAD</keyword>
<proteinExistence type="predicted"/>
<dbReference type="PANTHER" id="PTHR11748">
    <property type="entry name" value="D-LACTATE DEHYDROGENASE"/>
    <property type="match status" value="1"/>
</dbReference>
<dbReference type="EMBL" id="LUUK01000210">
    <property type="protein sequence ID" value="OAI13444.1"/>
    <property type="molecule type" value="Genomic_DNA"/>
</dbReference>
<dbReference type="PANTHER" id="PTHR11748:SF103">
    <property type="entry name" value="GLYCOLATE OXIDASE SUBUNIT GLCE"/>
    <property type="match status" value="1"/>
</dbReference>
<dbReference type="PROSITE" id="PS51387">
    <property type="entry name" value="FAD_PCMH"/>
    <property type="match status" value="1"/>
</dbReference>
<name>A0A177N767_9GAMM</name>
<dbReference type="GO" id="GO:0003824">
    <property type="term" value="F:catalytic activity"/>
    <property type="evidence" value="ECO:0007669"/>
    <property type="project" value="InterPro"/>
</dbReference>
<dbReference type="AlphaFoldDB" id="A0A177N767"/>
<dbReference type="Proteomes" id="UP000077628">
    <property type="component" value="Unassembled WGS sequence"/>
</dbReference>
<evidence type="ECO:0000313" key="5">
    <source>
        <dbReference type="Proteomes" id="UP000077628"/>
    </source>
</evidence>
<dbReference type="InterPro" id="IPR016169">
    <property type="entry name" value="FAD-bd_PCMH_sub2"/>
</dbReference>
<dbReference type="Gene3D" id="3.30.465.10">
    <property type="match status" value="1"/>
</dbReference>
<keyword evidence="5" id="KW-1185">Reference proteome</keyword>
<dbReference type="SUPFAM" id="SSF55103">
    <property type="entry name" value="FAD-linked oxidases, C-terminal domain"/>
    <property type="match status" value="1"/>
</dbReference>
<gene>
    <name evidence="4" type="primary">glcE</name>
    <name evidence="4" type="ORF">A1355_13540</name>
</gene>
<dbReference type="InterPro" id="IPR016166">
    <property type="entry name" value="FAD-bd_PCMH"/>
</dbReference>
<dbReference type="GO" id="GO:0071949">
    <property type="term" value="F:FAD binding"/>
    <property type="evidence" value="ECO:0007669"/>
    <property type="project" value="InterPro"/>
</dbReference>
<keyword evidence="1" id="KW-0285">Flavoprotein</keyword>
<dbReference type="STRING" id="702114.A1355_13540"/>
<evidence type="ECO:0000256" key="1">
    <source>
        <dbReference type="ARBA" id="ARBA00022630"/>
    </source>
</evidence>
<dbReference type="InterPro" id="IPR016164">
    <property type="entry name" value="FAD-linked_Oxase-like_C"/>
</dbReference>
<evidence type="ECO:0000259" key="3">
    <source>
        <dbReference type="PROSITE" id="PS51387"/>
    </source>
</evidence>
<sequence>MTNADMSDVVVEQIRQAGAARRPLRIVGGNSKAFYGGADTADTVLSLAEHRGIIAYEPSELVITARAGTPLAQIEALLAERRQMLGFEPPAFGTRATLGGTLACGFSGPRRPFAGSARDFMLGCRIVNGRAETLSFGGRVIKNVAGFDVSRLMVGALGTLGVLLEASLRVLPMPEAELTLAQSLAEDQALAAMNRLQGQSLPLSALSHHDGRLRVRLSGAEAAVAAAAARIGGEILGDGPEYWRALREQALVFFAETGDLWRLSVAPAALLSALPGRQLLDWGGALRWL</sequence>
<protein>
    <submittedName>
        <fullName evidence="4">Glycolate oxidase subunit GlcE</fullName>
    </submittedName>
</protein>
<accession>A0A177N767</accession>
<feature type="non-terminal residue" evidence="4">
    <location>
        <position position="289"/>
    </location>
</feature>
<comment type="caution">
    <text evidence="4">The sequence shown here is derived from an EMBL/GenBank/DDBJ whole genome shotgun (WGS) entry which is preliminary data.</text>
</comment>
<dbReference type="RefSeq" id="WP_064031242.1">
    <property type="nucleotide sequence ID" value="NZ_LUUK01000210.1"/>
</dbReference>
<dbReference type="InterPro" id="IPR006094">
    <property type="entry name" value="Oxid_FAD_bind_N"/>
</dbReference>
<dbReference type="SUPFAM" id="SSF56176">
    <property type="entry name" value="FAD-binding/transporter-associated domain-like"/>
    <property type="match status" value="1"/>
</dbReference>
<dbReference type="NCBIfam" id="NF008439">
    <property type="entry name" value="PRK11282.1"/>
    <property type="match status" value="1"/>
</dbReference>
<dbReference type="Pfam" id="PF01565">
    <property type="entry name" value="FAD_binding_4"/>
    <property type="match status" value="1"/>
</dbReference>
<dbReference type="OrthoDB" id="9811557at2"/>
<organism evidence="4 5">
    <name type="scientific">Methylomonas koyamae</name>
    <dbReference type="NCBI Taxonomy" id="702114"/>
    <lineage>
        <taxon>Bacteria</taxon>
        <taxon>Pseudomonadati</taxon>
        <taxon>Pseudomonadota</taxon>
        <taxon>Gammaproteobacteria</taxon>
        <taxon>Methylococcales</taxon>
        <taxon>Methylococcaceae</taxon>
        <taxon>Methylomonas</taxon>
    </lineage>
</organism>
<reference evidence="5" key="1">
    <citation type="submission" date="2016-03" db="EMBL/GenBank/DDBJ databases">
        <authorList>
            <person name="Heylen K."/>
            <person name="De Vos P."/>
            <person name="Vekeman B."/>
        </authorList>
    </citation>
    <scope>NUCLEOTIDE SEQUENCE [LARGE SCALE GENOMIC DNA]</scope>
    <source>
        <strain evidence="5">R-45383</strain>
    </source>
</reference>
<dbReference type="InterPro" id="IPR036318">
    <property type="entry name" value="FAD-bd_PCMH-like_sf"/>
</dbReference>
<evidence type="ECO:0000256" key="2">
    <source>
        <dbReference type="ARBA" id="ARBA00022827"/>
    </source>
</evidence>
<evidence type="ECO:0000313" key="4">
    <source>
        <dbReference type="EMBL" id="OAI13444.1"/>
    </source>
</evidence>
<feature type="domain" description="FAD-binding PCMH-type" evidence="3">
    <location>
        <begin position="1"/>
        <end position="173"/>
    </location>
</feature>